<name>A0ABS1TV09_9BACI</name>
<feature type="non-terminal residue" evidence="2">
    <location>
        <position position="1"/>
    </location>
</feature>
<protein>
    <submittedName>
        <fullName evidence="2">AMP-binding protein</fullName>
    </submittedName>
</protein>
<evidence type="ECO:0000313" key="3">
    <source>
        <dbReference type="Proteomes" id="UP000623967"/>
    </source>
</evidence>
<organism evidence="2 3">
    <name type="scientific">Neobacillus paridis</name>
    <dbReference type="NCBI Taxonomy" id="2803862"/>
    <lineage>
        <taxon>Bacteria</taxon>
        <taxon>Bacillati</taxon>
        <taxon>Bacillota</taxon>
        <taxon>Bacilli</taxon>
        <taxon>Bacillales</taxon>
        <taxon>Bacillaceae</taxon>
        <taxon>Neobacillus</taxon>
    </lineage>
</organism>
<comment type="caution">
    <text evidence="2">The sequence shown here is derived from an EMBL/GenBank/DDBJ whole genome shotgun (WGS) entry which is preliminary data.</text>
</comment>
<dbReference type="EMBL" id="JAESWB010000388">
    <property type="protein sequence ID" value="MBL4955137.1"/>
    <property type="molecule type" value="Genomic_DNA"/>
</dbReference>
<dbReference type="PANTHER" id="PTHR43767">
    <property type="entry name" value="LONG-CHAIN-FATTY-ACID--COA LIGASE"/>
    <property type="match status" value="1"/>
</dbReference>
<gene>
    <name evidence="2" type="ORF">JK635_23590</name>
</gene>
<sequence length="220" mass="23131">LHRALQNHPDKTATIFGERAQSFRELATRVARLAGALGALGVAAGDRVAMLAQNSDRYLEYFQAVWWAGAVANPVNTRWSVQEIAYSLADCDSRVLIVDDQHLPLVDRILAEAPCVRTVIHAGDAPSPAGMLSFEALIRDASPVADAMRSGADLAAILYTGGTTGFPKGVMLSHGNLWISSVARMAEMGGQPGSVSLIATPLFHVGGAGRLVGQSIGGNT</sequence>
<feature type="non-terminal residue" evidence="2">
    <location>
        <position position="220"/>
    </location>
</feature>
<feature type="domain" description="AMP-dependent synthetase/ligase" evidence="1">
    <location>
        <begin position="2"/>
        <end position="208"/>
    </location>
</feature>
<dbReference type="PANTHER" id="PTHR43767:SF1">
    <property type="entry name" value="NONRIBOSOMAL PEPTIDE SYNTHASE PES1 (EUROFUNG)-RELATED"/>
    <property type="match status" value="1"/>
</dbReference>
<dbReference type="InterPro" id="IPR020845">
    <property type="entry name" value="AMP-binding_CS"/>
</dbReference>
<dbReference type="Proteomes" id="UP000623967">
    <property type="component" value="Unassembled WGS sequence"/>
</dbReference>
<accession>A0ABS1TV09</accession>
<proteinExistence type="predicted"/>
<dbReference type="SUPFAM" id="SSF56801">
    <property type="entry name" value="Acetyl-CoA synthetase-like"/>
    <property type="match status" value="1"/>
</dbReference>
<dbReference type="InterPro" id="IPR050237">
    <property type="entry name" value="ATP-dep_AMP-bd_enzyme"/>
</dbReference>
<dbReference type="PROSITE" id="PS00455">
    <property type="entry name" value="AMP_BINDING"/>
    <property type="match status" value="1"/>
</dbReference>
<reference evidence="2 3" key="1">
    <citation type="submission" date="2021-01" db="EMBL/GenBank/DDBJ databases">
        <title>Genome public.</title>
        <authorList>
            <person name="Liu C."/>
            <person name="Sun Q."/>
        </authorList>
    </citation>
    <scope>NUCLEOTIDE SEQUENCE [LARGE SCALE GENOMIC DNA]</scope>
    <source>
        <strain evidence="2 3">YIM B02564</strain>
    </source>
</reference>
<evidence type="ECO:0000259" key="1">
    <source>
        <dbReference type="Pfam" id="PF00501"/>
    </source>
</evidence>
<dbReference type="Gene3D" id="3.40.50.980">
    <property type="match status" value="1"/>
</dbReference>
<dbReference type="InterPro" id="IPR000873">
    <property type="entry name" value="AMP-dep_synth/lig_dom"/>
</dbReference>
<evidence type="ECO:0000313" key="2">
    <source>
        <dbReference type="EMBL" id="MBL4955137.1"/>
    </source>
</evidence>
<dbReference type="Pfam" id="PF00501">
    <property type="entry name" value="AMP-binding"/>
    <property type="match status" value="1"/>
</dbReference>
<keyword evidence="3" id="KW-1185">Reference proteome</keyword>